<evidence type="ECO:0000256" key="7">
    <source>
        <dbReference type="ARBA" id="ARBA00023204"/>
    </source>
</evidence>
<keyword evidence="4" id="KW-0378">Hydrolase</keyword>
<accession>A0A423PLV2</accession>
<dbReference type="SUPFAM" id="SSF52141">
    <property type="entry name" value="Uracil-DNA glycosylase-like"/>
    <property type="match status" value="1"/>
</dbReference>
<protein>
    <submittedName>
        <fullName evidence="9">SPO1 DNA polymerase</fullName>
    </submittedName>
</protein>
<evidence type="ECO:0000259" key="8">
    <source>
        <dbReference type="SMART" id="SM00986"/>
    </source>
</evidence>
<evidence type="ECO:0000256" key="6">
    <source>
        <dbReference type="ARBA" id="ARBA00023014"/>
    </source>
</evidence>
<dbReference type="InterPro" id="IPR036895">
    <property type="entry name" value="Uracil-DNA_glycosylase-like_sf"/>
</dbReference>
<dbReference type="InParanoid" id="A0A423PLV2"/>
<dbReference type="PANTHER" id="PTHR33693">
    <property type="entry name" value="TYPE-5 URACIL-DNA GLYCOSYLASE"/>
    <property type="match status" value="1"/>
</dbReference>
<dbReference type="Pfam" id="PF03167">
    <property type="entry name" value="UDG"/>
    <property type="match status" value="1"/>
</dbReference>
<dbReference type="SMART" id="SM00986">
    <property type="entry name" value="UDG"/>
    <property type="match status" value="1"/>
</dbReference>
<gene>
    <name evidence="9" type="ORF">SAJA_10890</name>
</gene>
<dbReference type="AlphaFoldDB" id="A0A423PLV2"/>
<proteinExistence type="predicted"/>
<keyword evidence="7" id="KW-0234">DNA repair</keyword>
<dbReference type="InterPro" id="IPR005122">
    <property type="entry name" value="Uracil-DNA_glycosylase-like"/>
</dbReference>
<comment type="caution">
    <text evidence="9">The sequence shown here is derived from an EMBL/GenBank/DDBJ whole genome shotgun (WGS) entry which is preliminary data.</text>
</comment>
<organism evidence="9 10">
    <name type="scientific">Salinisphaera japonica YTM-1</name>
    <dbReference type="NCBI Taxonomy" id="1209778"/>
    <lineage>
        <taxon>Bacteria</taxon>
        <taxon>Pseudomonadati</taxon>
        <taxon>Pseudomonadota</taxon>
        <taxon>Gammaproteobacteria</taxon>
        <taxon>Salinisphaerales</taxon>
        <taxon>Salinisphaeraceae</taxon>
        <taxon>Salinisphaera</taxon>
    </lineage>
</organism>
<evidence type="ECO:0000256" key="1">
    <source>
        <dbReference type="ARBA" id="ARBA00022485"/>
    </source>
</evidence>
<feature type="domain" description="Uracil-DNA glycosylase-like" evidence="8">
    <location>
        <begin position="1"/>
        <end position="163"/>
    </location>
</feature>
<dbReference type="EMBL" id="AYKG01000034">
    <property type="protein sequence ID" value="ROO26573.1"/>
    <property type="molecule type" value="Genomic_DNA"/>
</dbReference>
<dbReference type="Gene3D" id="3.40.470.10">
    <property type="entry name" value="Uracil-DNA glycosylase-like domain"/>
    <property type="match status" value="1"/>
</dbReference>
<dbReference type="SMART" id="SM00987">
    <property type="entry name" value="UreE_C"/>
    <property type="match status" value="1"/>
</dbReference>
<sequence>MGPVDAALLVVGLAPGLHGAHRTGRPFSGDDSGGLLFEMLHAYGWANQPVSTGPGDGLVLQNCRMTNAVKCLPPDNRPLGHERRACSGFLRAELRGPRVIVALGRLAHDAVLAALSIRIAAYPFGHACEHRLDDRRVLIDSYHCSRYNLNTRRLTRDGFAAVFAQARRRLVA</sequence>
<keyword evidence="3" id="KW-0227">DNA damage</keyword>
<evidence type="ECO:0000256" key="4">
    <source>
        <dbReference type="ARBA" id="ARBA00022801"/>
    </source>
</evidence>
<dbReference type="Proteomes" id="UP000285310">
    <property type="component" value="Unassembled WGS sequence"/>
</dbReference>
<keyword evidence="10" id="KW-1185">Reference proteome</keyword>
<dbReference type="PANTHER" id="PTHR33693:SF3">
    <property type="entry name" value="TYPE-5 URACIL-DNA GLYCOSYLASE"/>
    <property type="match status" value="1"/>
</dbReference>
<dbReference type="GO" id="GO:0051539">
    <property type="term" value="F:4 iron, 4 sulfur cluster binding"/>
    <property type="evidence" value="ECO:0007669"/>
    <property type="project" value="UniProtKB-KW"/>
</dbReference>
<keyword evidence="5" id="KW-0408">Iron</keyword>
<dbReference type="InterPro" id="IPR051536">
    <property type="entry name" value="UDG_Type-4/5"/>
</dbReference>
<keyword evidence="6" id="KW-0411">Iron-sulfur</keyword>
<keyword evidence="2" id="KW-0479">Metal-binding</keyword>
<evidence type="ECO:0000256" key="5">
    <source>
        <dbReference type="ARBA" id="ARBA00023004"/>
    </source>
</evidence>
<evidence type="ECO:0000256" key="2">
    <source>
        <dbReference type="ARBA" id="ARBA00022723"/>
    </source>
</evidence>
<keyword evidence="1" id="KW-0004">4Fe-4S</keyword>
<dbReference type="GO" id="GO:0046872">
    <property type="term" value="F:metal ion binding"/>
    <property type="evidence" value="ECO:0007669"/>
    <property type="project" value="UniProtKB-KW"/>
</dbReference>
<evidence type="ECO:0000256" key="3">
    <source>
        <dbReference type="ARBA" id="ARBA00022763"/>
    </source>
</evidence>
<name>A0A423PLV2_9GAMM</name>
<dbReference type="GO" id="GO:0006281">
    <property type="term" value="P:DNA repair"/>
    <property type="evidence" value="ECO:0007669"/>
    <property type="project" value="UniProtKB-KW"/>
</dbReference>
<dbReference type="GO" id="GO:0097506">
    <property type="term" value="F:deaminated base DNA N-glycosylase activity"/>
    <property type="evidence" value="ECO:0007669"/>
    <property type="project" value="UniProtKB-ARBA"/>
</dbReference>
<reference evidence="9 10" key="1">
    <citation type="submission" date="2013-10" db="EMBL/GenBank/DDBJ databases">
        <title>Salinisphaera japonica YTM-1 Genome Sequencing.</title>
        <authorList>
            <person name="Lai Q."/>
            <person name="Li C."/>
            <person name="Shao Z."/>
        </authorList>
    </citation>
    <scope>NUCLEOTIDE SEQUENCE [LARGE SCALE GENOMIC DNA]</scope>
    <source>
        <strain evidence="9 10">YTM-1</strain>
    </source>
</reference>
<evidence type="ECO:0000313" key="9">
    <source>
        <dbReference type="EMBL" id="ROO26573.1"/>
    </source>
</evidence>
<evidence type="ECO:0000313" key="10">
    <source>
        <dbReference type="Proteomes" id="UP000285310"/>
    </source>
</evidence>